<dbReference type="NCBIfam" id="NF033563">
    <property type="entry name" value="transpos_IS30"/>
    <property type="match status" value="1"/>
</dbReference>
<dbReference type="SUPFAM" id="SSF53098">
    <property type="entry name" value="Ribonuclease H-like"/>
    <property type="match status" value="1"/>
</dbReference>
<sequence>MMKRAKRTFTQDEKDLVFRLWKQGTGFSDIGRVLNAAPGTVFTALRETGGIKPNPRKRNKQHLTLEEREEIRVALSAKMSLRAIARMLNRSPSTISREVARNRGRRYYKAVDADNRAKRMAKRPKLGVLERNPELRKIIMAKLELKWSPEQISGWLSVEYSRRKHMQVSHETIYKSIYVRAKSIIHHSFTQYLRRGRPMRHSRYHRRSGDRSFTNIVNGVSIHERSKNIDNRKSVGHWEGDLVSGSKNTHIATLVDRKSRFTIILKLAGKDAESVHTALIKAFKQMPVEYRKSLTWDRGMELAKHAELTKEIGIPVYFCDPQCPWQRGTNENTNSLIRQYFPRKTDLSPHSQEKLNNVATQLNERPRKILKYKTPSHIIEKGVAMIS</sequence>
<accession>A0A7M1WGK5</accession>
<dbReference type="Gene3D" id="3.30.420.10">
    <property type="entry name" value="Ribonuclease H-like superfamily/Ribonuclease H"/>
    <property type="match status" value="1"/>
</dbReference>
<dbReference type="PROSITE" id="PS50994">
    <property type="entry name" value="INTEGRASE"/>
    <property type="match status" value="1"/>
</dbReference>
<dbReference type="InterPro" id="IPR036397">
    <property type="entry name" value="RNaseH_sf"/>
</dbReference>
<protein>
    <recommendedName>
        <fullName evidence="2">Integrase catalytic domain-containing protein</fullName>
    </recommendedName>
</protein>
<dbReference type="InterPro" id="IPR053392">
    <property type="entry name" value="Transposase_IS30-like"/>
</dbReference>
<dbReference type="GO" id="GO:0006310">
    <property type="term" value="P:DNA recombination"/>
    <property type="evidence" value="ECO:0007669"/>
    <property type="project" value="UniProtKB-KW"/>
</dbReference>
<dbReference type="InterPro" id="IPR025246">
    <property type="entry name" value="IS30-like_HTH"/>
</dbReference>
<evidence type="ECO:0000313" key="3">
    <source>
        <dbReference type="EMBL" id="QOS25892.1"/>
    </source>
</evidence>
<reference evidence="3" key="1">
    <citation type="submission" date="2020-08" db="EMBL/GenBank/DDBJ databases">
        <title>Genetic structure, function and evolution of capsule biosynthesis loci in Vibrio parahaemolyticus.</title>
        <authorList>
            <person name="Li L."/>
            <person name="Bian S."/>
        </authorList>
    </citation>
    <scope>NUCLEOTIDE SEQUENCE</scope>
    <source>
        <strain evidence="3">VP236</strain>
    </source>
</reference>
<name>A0A7M1WGK5_VIBPH</name>
<evidence type="ECO:0000256" key="1">
    <source>
        <dbReference type="ARBA" id="ARBA00023172"/>
    </source>
</evidence>
<gene>
    <name evidence="3" type="ORF">VP236_00030</name>
</gene>
<dbReference type="Pfam" id="PF13936">
    <property type="entry name" value="HTH_38"/>
    <property type="match status" value="1"/>
</dbReference>
<organism evidence="3">
    <name type="scientific">Vibrio parahaemolyticus</name>
    <dbReference type="NCBI Taxonomy" id="670"/>
    <lineage>
        <taxon>Bacteria</taxon>
        <taxon>Pseudomonadati</taxon>
        <taxon>Pseudomonadota</taxon>
        <taxon>Gammaproteobacteria</taxon>
        <taxon>Vibrionales</taxon>
        <taxon>Vibrionaceae</taxon>
        <taxon>Vibrio</taxon>
    </lineage>
</organism>
<dbReference type="GO" id="GO:0005829">
    <property type="term" value="C:cytosol"/>
    <property type="evidence" value="ECO:0007669"/>
    <property type="project" value="TreeGrafter"/>
</dbReference>
<evidence type="ECO:0000259" key="2">
    <source>
        <dbReference type="PROSITE" id="PS50994"/>
    </source>
</evidence>
<dbReference type="Gene3D" id="1.10.10.60">
    <property type="entry name" value="Homeodomain-like"/>
    <property type="match status" value="1"/>
</dbReference>
<dbReference type="GO" id="GO:0032196">
    <property type="term" value="P:transposition"/>
    <property type="evidence" value="ECO:0007669"/>
    <property type="project" value="TreeGrafter"/>
</dbReference>
<dbReference type="Pfam" id="PF00665">
    <property type="entry name" value="rve"/>
    <property type="match status" value="1"/>
</dbReference>
<proteinExistence type="predicted"/>
<dbReference type="GO" id="GO:0015074">
    <property type="term" value="P:DNA integration"/>
    <property type="evidence" value="ECO:0007669"/>
    <property type="project" value="InterPro"/>
</dbReference>
<dbReference type="InterPro" id="IPR051917">
    <property type="entry name" value="Transposase-Integrase"/>
</dbReference>
<dbReference type="InterPro" id="IPR012337">
    <property type="entry name" value="RNaseH-like_sf"/>
</dbReference>
<feature type="domain" description="Integrase catalytic" evidence="2">
    <location>
        <begin position="229"/>
        <end position="383"/>
    </location>
</feature>
<dbReference type="GO" id="GO:0003676">
    <property type="term" value="F:nucleic acid binding"/>
    <property type="evidence" value="ECO:0007669"/>
    <property type="project" value="InterPro"/>
</dbReference>
<dbReference type="InterPro" id="IPR001584">
    <property type="entry name" value="Integrase_cat-core"/>
</dbReference>
<dbReference type="AlphaFoldDB" id="A0A7M1WGK5"/>
<keyword evidence="1" id="KW-0233">DNA recombination</keyword>
<dbReference type="PANTHER" id="PTHR10948">
    <property type="entry name" value="TRANSPOSASE"/>
    <property type="match status" value="1"/>
</dbReference>
<dbReference type="EMBL" id="MT898307">
    <property type="protein sequence ID" value="QOS25892.1"/>
    <property type="molecule type" value="Genomic_DNA"/>
</dbReference>
<dbReference type="PANTHER" id="PTHR10948:SF23">
    <property type="entry name" value="TRANSPOSASE INSI FOR INSERTION SEQUENCE ELEMENT IS30A-RELATED"/>
    <property type="match status" value="1"/>
</dbReference>
<dbReference type="GO" id="GO:0004803">
    <property type="term" value="F:transposase activity"/>
    <property type="evidence" value="ECO:0007669"/>
    <property type="project" value="TreeGrafter"/>
</dbReference>